<organism evidence="2 3">
    <name type="scientific">Actinotalea ferrariae CF5-4</name>
    <dbReference type="NCBI Taxonomy" id="948458"/>
    <lineage>
        <taxon>Bacteria</taxon>
        <taxon>Bacillati</taxon>
        <taxon>Actinomycetota</taxon>
        <taxon>Actinomycetes</taxon>
        <taxon>Micrococcales</taxon>
        <taxon>Cellulomonadaceae</taxon>
        <taxon>Actinotalea</taxon>
    </lineage>
</organism>
<sequence length="338" mass="37298">MNLEGCVDQALSLLTDDVRARFAGDPFGVLRDDLELTVRAVEHLASSRDDGGACDGVSFLQDGVILYAPTPASRRENFTLAHELGHWLAERAPDIYDWIADQDEPGRLLETVCDRIAQRLLLPESAATAVIANGPIRAQHLVDLYNASQASRPVCAIAIAKHLPGLGAIAIIDRYTGTVTHASVKPDPEQGWPTVFPWRDQKLTEGHSLLGLAPGASAARRLSWRTPWGTRADFYVDAIGDDKRVMAVFCDRDIWEVEQFHAPIQRDFDTRPLLTGSCCGTSFERRGYPCSDCGQPFCPRCGDCRCQRDAKRALTCTECFLQFQPHLVVDGLCVDCRS</sequence>
<proteinExistence type="predicted"/>
<evidence type="ECO:0000313" key="2">
    <source>
        <dbReference type="EMBL" id="EYR62737.1"/>
    </source>
</evidence>
<reference evidence="2 3" key="1">
    <citation type="submission" date="2014-01" db="EMBL/GenBank/DDBJ databases">
        <title>Actinotalea ferrariae CF5-4.</title>
        <authorList>
            <person name="Chen F."/>
            <person name="Li Y."/>
            <person name="Wang G."/>
        </authorList>
    </citation>
    <scope>NUCLEOTIDE SEQUENCE [LARGE SCALE GENOMIC DNA]</scope>
    <source>
        <strain evidence="2 3">CF5-4</strain>
    </source>
</reference>
<evidence type="ECO:0000313" key="3">
    <source>
        <dbReference type="Proteomes" id="UP000019753"/>
    </source>
</evidence>
<name>A0A021VUI5_9CELL</name>
<keyword evidence="3" id="KW-1185">Reference proteome</keyword>
<evidence type="ECO:0000259" key="1">
    <source>
        <dbReference type="Pfam" id="PF06114"/>
    </source>
</evidence>
<gene>
    <name evidence="2" type="ORF">N866_05625</name>
</gene>
<accession>A0A021VUI5</accession>
<dbReference type="Gene3D" id="1.10.10.2910">
    <property type="match status" value="1"/>
</dbReference>
<dbReference type="EMBL" id="AXCW01000179">
    <property type="protein sequence ID" value="EYR62737.1"/>
    <property type="molecule type" value="Genomic_DNA"/>
</dbReference>
<protein>
    <recommendedName>
        <fullName evidence="1">IrrE N-terminal-like domain-containing protein</fullName>
    </recommendedName>
</protein>
<dbReference type="Proteomes" id="UP000019753">
    <property type="component" value="Unassembled WGS sequence"/>
</dbReference>
<dbReference type="RefSeq" id="WP_034227311.1">
    <property type="nucleotide sequence ID" value="NZ_AXCW01000179.1"/>
</dbReference>
<comment type="caution">
    <text evidence="2">The sequence shown here is derived from an EMBL/GenBank/DDBJ whole genome shotgun (WGS) entry which is preliminary data.</text>
</comment>
<dbReference type="OrthoDB" id="3240543at2"/>
<feature type="domain" description="IrrE N-terminal-like" evidence="1">
    <location>
        <begin position="58"/>
        <end position="133"/>
    </location>
</feature>
<dbReference type="AlphaFoldDB" id="A0A021VUI5"/>
<dbReference type="Pfam" id="PF06114">
    <property type="entry name" value="Peptidase_M78"/>
    <property type="match status" value="1"/>
</dbReference>
<dbReference type="InterPro" id="IPR010359">
    <property type="entry name" value="IrrE_HExxH"/>
</dbReference>